<name>A0ABD6CCB9_9EURY</name>
<gene>
    <name evidence="3" type="ORF">ACFR9U_12440</name>
</gene>
<evidence type="ECO:0000256" key="2">
    <source>
        <dbReference type="SAM" id="Phobius"/>
    </source>
</evidence>
<dbReference type="Pfam" id="PF19609">
    <property type="entry name" value="DUF6114"/>
    <property type="match status" value="1"/>
</dbReference>
<protein>
    <submittedName>
        <fullName evidence="3">DUF6114 domain-containing protein</fullName>
    </submittedName>
</protein>
<evidence type="ECO:0000313" key="3">
    <source>
        <dbReference type="EMBL" id="MFD1587795.1"/>
    </source>
</evidence>
<feature type="transmembrane region" description="Helical" evidence="2">
    <location>
        <begin position="59"/>
        <end position="86"/>
    </location>
</feature>
<evidence type="ECO:0000313" key="4">
    <source>
        <dbReference type="Proteomes" id="UP001597119"/>
    </source>
</evidence>
<dbReference type="Proteomes" id="UP001597119">
    <property type="component" value="Unassembled WGS sequence"/>
</dbReference>
<keyword evidence="2" id="KW-1133">Transmembrane helix</keyword>
<organism evidence="3 4">
    <name type="scientific">Halorientalis brevis</name>
    <dbReference type="NCBI Taxonomy" id="1126241"/>
    <lineage>
        <taxon>Archaea</taxon>
        <taxon>Methanobacteriati</taxon>
        <taxon>Methanobacteriota</taxon>
        <taxon>Stenosarchaea group</taxon>
        <taxon>Halobacteria</taxon>
        <taxon>Halobacteriales</taxon>
        <taxon>Haloarculaceae</taxon>
        <taxon>Halorientalis</taxon>
    </lineage>
</organism>
<reference evidence="3 4" key="1">
    <citation type="journal article" date="2019" name="Int. J. Syst. Evol. Microbiol.">
        <title>The Global Catalogue of Microorganisms (GCM) 10K type strain sequencing project: providing services to taxonomists for standard genome sequencing and annotation.</title>
        <authorList>
            <consortium name="The Broad Institute Genomics Platform"/>
            <consortium name="The Broad Institute Genome Sequencing Center for Infectious Disease"/>
            <person name="Wu L."/>
            <person name="Ma J."/>
        </authorList>
    </citation>
    <scope>NUCLEOTIDE SEQUENCE [LARGE SCALE GENOMIC DNA]</scope>
    <source>
        <strain evidence="3 4">CGMCC 1.12125</strain>
    </source>
</reference>
<comment type="caution">
    <text evidence="3">The sequence shown here is derived from an EMBL/GenBank/DDBJ whole genome shotgun (WGS) entry which is preliminary data.</text>
</comment>
<dbReference type="RefSeq" id="WP_247380646.1">
    <property type="nucleotide sequence ID" value="NZ_JALLGV010000008.1"/>
</dbReference>
<accession>A0ABD6CCB9</accession>
<keyword evidence="4" id="KW-1185">Reference proteome</keyword>
<feature type="region of interest" description="Disordered" evidence="1">
    <location>
        <begin position="137"/>
        <end position="160"/>
    </location>
</feature>
<proteinExistence type="predicted"/>
<sequence>MSVKSALWHALPTPIQRRLDDRLAKFNDWKEPRPFWGGVLLMLAGLIIGWVPIQFATELAVIGGAFTVIGLVFAVMVFLTGAFVLARPGMSTIFGVLGIALSILSLVGALGGLFVGMLIGIAGGNLCIAWQNPNPEATTTTSSSTPSANEDVQFSWQGDQ</sequence>
<feature type="transmembrane region" description="Helical" evidence="2">
    <location>
        <begin position="35"/>
        <end position="53"/>
    </location>
</feature>
<dbReference type="InterPro" id="IPR046096">
    <property type="entry name" value="DUF6114"/>
</dbReference>
<keyword evidence="2" id="KW-0472">Membrane</keyword>
<dbReference type="EMBL" id="JBHUDJ010000006">
    <property type="protein sequence ID" value="MFD1587795.1"/>
    <property type="molecule type" value="Genomic_DNA"/>
</dbReference>
<dbReference type="AlphaFoldDB" id="A0ABD6CCB9"/>
<evidence type="ECO:0000256" key="1">
    <source>
        <dbReference type="SAM" id="MobiDB-lite"/>
    </source>
</evidence>
<feature type="transmembrane region" description="Helical" evidence="2">
    <location>
        <begin position="93"/>
        <end position="119"/>
    </location>
</feature>
<feature type="compositionally biased region" description="Low complexity" evidence="1">
    <location>
        <begin position="137"/>
        <end position="150"/>
    </location>
</feature>
<keyword evidence="2" id="KW-0812">Transmembrane</keyword>